<dbReference type="RefSeq" id="WP_209051581.1">
    <property type="nucleotide sequence ID" value="NZ_CP072425.1"/>
</dbReference>
<dbReference type="EMBL" id="CP072425">
    <property type="protein sequence ID" value="QTL34496.1"/>
    <property type="molecule type" value="Genomic_DNA"/>
</dbReference>
<gene>
    <name evidence="1" type="ORF">J5X90_13200</name>
</gene>
<keyword evidence="2" id="KW-1185">Reference proteome</keyword>
<proteinExistence type="predicted"/>
<sequence length="133" mass="15387">MNGKERRLLDRDSLNKLYELTNPRLNPKPIMQFVMSNDGQSWEVIDPHILRGYRACKRSLESKVERYESSGVWPQKCQLGIGVFREGALVDVLIAKDLGFKPIKQSQPTLPLDDVLEALRRTRKEFLSDPDKF</sequence>
<dbReference type="Proteomes" id="UP000665025">
    <property type="component" value="Chromosome 1"/>
</dbReference>
<reference evidence="1 2" key="1">
    <citation type="submission" date="2021-03" db="EMBL/GenBank/DDBJ databases">
        <title>Complete Genome of Pseudoalteromonas viridis Strain BBR56, a new biocontrol bacterial candidate.</title>
        <authorList>
            <person name="Handayani D.P."/>
            <person name="Isnansetyo A."/>
            <person name="Istiqomah I."/>
            <person name="Jumina J."/>
        </authorList>
    </citation>
    <scope>NUCLEOTIDE SEQUENCE [LARGE SCALE GENOMIC DNA]</scope>
    <source>
        <strain evidence="1 2">BBR56</strain>
    </source>
</reference>
<name>A0ABX7V0U8_9GAMM</name>
<organism evidence="1 2">
    <name type="scientific">Pseudoalteromonas viridis</name>
    <dbReference type="NCBI Taxonomy" id="339617"/>
    <lineage>
        <taxon>Bacteria</taxon>
        <taxon>Pseudomonadati</taxon>
        <taxon>Pseudomonadota</taxon>
        <taxon>Gammaproteobacteria</taxon>
        <taxon>Alteromonadales</taxon>
        <taxon>Pseudoalteromonadaceae</taxon>
        <taxon>Pseudoalteromonas</taxon>
    </lineage>
</organism>
<evidence type="ECO:0000313" key="2">
    <source>
        <dbReference type="Proteomes" id="UP000665025"/>
    </source>
</evidence>
<protein>
    <submittedName>
        <fullName evidence="1">Uncharacterized protein</fullName>
    </submittedName>
</protein>
<accession>A0ABX7V0U8</accession>
<evidence type="ECO:0000313" key="1">
    <source>
        <dbReference type="EMBL" id="QTL34496.1"/>
    </source>
</evidence>